<proteinExistence type="inferred from homology"/>
<reference key="1">
    <citation type="submission" date="2010-11" db="EMBL/GenBank/DDBJ databases">
        <title>The complete genome of Paludibacter propionicigenes DSM 17365.</title>
        <authorList>
            <consortium name="US DOE Joint Genome Institute (JGI-PGF)"/>
            <person name="Lucas S."/>
            <person name="Copeland A."/>
            <person name="Lapidus A."/>
            <person name="Bruce D."/>
            <person name="Goodwin L."/>
            <person name="Pitluck S."/>
            <person name="Kyrpides N."/>
            <person name="Mavromatis K."/>
            <person name="Ivanova N."/>
            <person name="Munk A.C."/>
            <person name="Brettin T."/>
            <person name="Detter J.C."/>
            <person name="Han C."/>
            <person name="Tapia R."/>
            <person name="Land M."/>
            <person name="Hauser L."/>
            <person name="Markowitz V."/>
            <person name="Cheng J.-F."/>
            <person name="Hugenholtz P."/>
            <person name="Woyke T."/>
            <person name="Wu D."/>
            <person name="Gronow S."/>
            <person name="Wellnitz S."/>
            <person name="Brambilla E."/>
            <person name="Klenk H.-P."/>
            <person name="Eisen J.A."/>
        </authorList>
    </citation>
    <scope>NUCLEOTIDE SEQUENCE</scope>
    <source>
        <strain>WB4</strain>
    </source>
</reference>
<dbReference type="Proteomes" id="UP000008718">
    <property type="component" value="Chromosome"/>
</dbReference>
<dbReference type="PROSITE" id="PS52016">
    <property type="entry name" value="TONB_DEPENDENT_REC_3"/>
    <property type="match status" value="1"/>
</dbReference>
<evidence type="ECO:0000256" key="3">
    <source>
        <dbReference type="ARBA" id="ARBA00022452"/>
    </source>
</evidence>
<dbReference type="Gene3D" id="2.40.170.20">
    <property type="entry name" value="TonB-dependent receptor, beta-barrel domain"/>
    <property type="match status" value="1"/>
</dbReference>
<evidence type="ECO:0000256" key="9">
    <source>
        <dbReference type="RuleBase" id="RU003357"/>
    </source>
</evidence>
<keyword evidence="4 8" id="KW-0812">Transmembrane</keyword>
<evidence type="ECO:0000313" key="14">
    <source>
        <dbReference type="Proteomes" id="UP000008718"/>
    </source>
</evidence>
<dbReference type="RefSeq" id="WP_013446511.1">
    <property type="nucleotide sequence ID" value="NC_014734.1"/>
</dbReference>
<keyword evidence="6 8" id="KW-0472">Membrane</keyword>
<dbReference type="Pfam" id="PF13715">
    <property type="entry name" value="CarbopepD_reg_2"/>
    <property type="match status" value="1"/>
</dbReference>
<organism evidence="13 14">
    <name type="scientific">Paludibacter propionicigenes (strain DSM 17365 / JCM 13257 / WB4)</name>
    <dbReference type="NCBI Taxonomy" id="694427"/>
    <lineage>
        <taxon>Bacteria</taxon>
        <taxon>Pseudomonadati</taxon>
        <taxon>Bacteroidota</taxon>
        <taxon>Bacteroidia</taxon>
        <taxon>Bacteroidales</taxon>
        <taxon>Paludibacteraceae</taxon>
        <taxon>Paludibacter</taxon>
    </lineage>
</organism>
<dbReference type="Pfam" id="PF07715">
    <property type="entry name" value="Plug"/>
    <property type="match status" value="1"/>
</dbReference>
<evidence type="ECO:0000256" key="7">
    <source>
        <dbReference type="ARBA" id="ARBA00023237"/>
    </source>
</evidence>
<dbReference type="InterPro" id="IPR023997">
    <property type="entry name" value="TonB-dep_OMP_SusC/RagA_CS"/>
</dbReference>
<evidence type="ECO:0000259" key="12">
    <source>
        <dbReference type="Pfam" id="PF07715"/>
    </source>
</evidence>
<dbReference type="NCBIfam" id="TIGR04056">
    <property type="entry name" value="OMP_RagA_SusC"/>
    <property type="match status" value="1"/>
</dbReference>
<dbReference type="Gene3D" id="2.60.40.1120">
    <property type="entry name" value="Carboxypeptidase-like, regulatory domain"/>
    <property type="match status" value="1"/>
</dbReference>
<comment type="similarity">
    <text evidence="8 9">Belongs to the TonB-dependent receptor family.</text>
</comment>
<dbReference type="STRING" id="694427.Palpr_3014"/>
<dbReference type="Pfam" id="PF00593">
    <property type="entry name" value="TonB_dep_Rec_b-barrel"/>
    <property type="match status" value="1"/>
</dbReference>
<keyword evidence="7 8" id="KW-0998">Cell outer membrane</keyword>
<dbReference type="InterPro" id="IPR039426">
    <property type="entry name" value="TonB-dep_rcpt-like"/>
</dbReference>
<dbReference type="SUPFAM" id="SSF56935">
    <property type="entry name" value="Porins"/>
    <property type="match status" value="1"/>
</dbReference>
<evidence type="ECO:0000256" key="2">
    <source>
        <dbReference type="ARBA" id="ARBA00022448"/>
    </source>
</evidence>
<dbReference type="InterPro" id="IPR012910">
    <property type="entry name" value="Plug_dom"/>
</dbReference>
<accession>E4T8N3</accession>
<evidence type="ECO:0000256" key="4">
    <source>
        <dbReference type="ARBA" id="ARBA00022692"/>
    </source>
</evidence>
<dbReference type="InterPro" id="IPR023996">
    <property type="entry name" value="TonB-dep_OMP_SusC/RagA"/>
</dbReference>
<sequence>MKYNHFKLKLRAFVAVLAMLAFGINANAQQTSVSGIVKDAKTGETILGASILEKGTSKGVITNMDGEFTISASPNATLVIKYLGYLSVEVPVAGKTKITVQLHEDAIALGEVVAIGYATVKKNDATGSLTSIKPDKLNKGLTTNAQDMITGKIAGVNVVSDGGAPGAGAKIRIRGGSSLNASNDPLIVIDGLAMDNEGIKGVSNLLSTINPNDIESFTVLKDASATAIYGSRASNGVIIITTKKGEKGAKPRVSYDGNVSMSVVGKTLDVMNGNQFRDYANKLYAGQTGTLSKLGTESTDWQRQIYQTAINHDHNISIMGGLKNMPYRASFGYTNQDGIIKTSNFERYTGSVNLNPSFFDDHLKVSLNAKGMYVNNRYADTGVIGAAASMDPTQPVTSTQEPYKTTFAGYWQWITTGTTWNSLSVANPLATLNLKKDIAHSKDFIGNAEFDYKVHFLPELRAHLSLGTEISDGKQNLFIPTTNASDGQVGRTGYEKIYKYNRSLSYYMNYAKEIGVQKFDVMAGYEWQHFYRSLNSHYSALDLTTNTTNNVFKTESYLVSFFGRANYTLLERYLLTATIRNDRSSRFAKENRSSLFPSLAFAWKINEEGFMKNNTIFSDLKLRLGYGETGQQNLGSDIGDYPYIPVYVTNIEGATYPIDGNYIQTYRPNPYNKKLKWETTTTYNAGIDWGLLNNRITGSIDGYYRATDNLISRVNVAAGTNFSNIVTQNIGSLENKGIEFTLTGKAISTKDLTWDISYNATYNYNKITKLTGTGASTPVADRNISSGTGNYVEVHQVGFPAYSFFVYEQVYDRNHNPIEGLYVDRNGDGKINDADRYYYHNPAPDVTMGLSSKLVYKEFDFGVTLRASLGNYVYNDVAANKANVGASGVWSTSGFFVNKPISAMETNFVGRTNWYFSDFYVQNASFVRVDNITVGYTFKNLFHAISSGRLSATVQNPFVFTKYKGLDPEVFTGVDNNIYPRPIMAVIGLSLNF</sequence>
<dbReference type="InterPro" id="IPR000531">
    <property type="entry name" value="Beta-barrel_TonB"/>
</dbReference>
<evidence type="ECO:0000256" key="5">
    <source>
        <dbReference type="ARBA" id="ARBA00023077"/>
    </source>
</evidence>
<dbReference type="AlphaFoldDB" id="E4T8N3"/>
<feature type="chain" id="PRO_5003189184" evidence="10">
    <location>
        <begin position="29"/>
        <end position="993"/>
    </location>
</feature>
<keyword evidence="14" id="KW-1185">Reference proteome</keyword>
<keyword evidence="3 8" id="KW-1134">Transmembrane beta strand</keyword>
<keyword evidence="5 9" id="KW-0798">TonB box</keyword>
<dbReference type="InterPro" id="IPR037066">
    <property type="entry name" value="Plug_dom_sf"/>
</dbReference>
<dbReference type="NCBIfam" id="TIGR04057">
    <property type="entry name" value="SusC_RagA_signa"/>
    <property type="match status" value="1"/>
</dbReference>
<dbReference type="EMBL" id="CP002345">
    <property type="protein sequence ID" value="ADQ81142.1"/>
    <property type="molecule type" value="Genomic_DNA"/>
</dbReference>
<keyword evidence="13" id="KW-0675">Receptor</keyword>
<dbReference type="HOGENOM" id="CLU_004317_0_2_10"/>
<dbReference type="InterPro" id="IPR036942">
    <property type="entry name" value="Beta-barrel_TonB_sf"/>
</dbReference>
<gene>
    <name evidence="13" type="ordered locus">Palpr_3014</name>
</gene>
<dbReference type="eggNOG" id="COG4771">
    <property type="taxonomic scope" value="Bacteria"/>
</dbReference>
<dbReference type="GO" id="GO:0009279">
    <property type="term" value="C:cell outer membrane"/>
    <property type="evidence" value="ECO:0007669"/>
    <property type="project" value="UniProtKB-SubCell"/>
</dbReference>
<dbReference type="InterPro" id="IPR008969">
    <property type="entry name" value="CarboxyPept-like_regulatory"/>
</dbReference>
<evidence type="ECO:0000256" key="10">
    <source>
        <dbReference type="SAM" id="SignalP"/>
    </source>
</evidence>
<evidence type="ECO:0000256" key="1">
    <source>
        <dbReference type="ARBA" id="ARBA00004571"/>
    </source>
</evidence>
<dbReference type="OrthoDB" id="9768177at2"/>
<feature type="domain" description="TonB-dependent receptor plug" evidence="12">
    <location>
        <begin position="122"/>
        <end position="237"/>
    </location>
</feature>
<protein>
    <submittedName>
        <fullName evidence="13">TonB-dependent receptor</fullName>
    </submittedName>
</protein>
<comment type="subcellular location">
    <subcellularLocation>
        <location evidence="1 8">Cell outer membrane</location>
        <topology evidence="1 8">Multi-pass membrane protein</topology>
    </subcellularLocation>
</comment>
<evidence type="ECO:0000259" key="11">
    <source>
        <dbReference type="Pfam" id="PF00593"/>
    </source>
</evidence>
<keyword evidence="2 8" id="KW-0813">Transport</keyword>
<name>E4T8N3_PALPW</name>
<dbReference type="SUPFAM" id="SSF49464">
    <property type="entry name" value="Carboxypeptidase regulatory domain-like"/>
    <property type="match status" value="1"/>
</dbReference>
<evidence type="ECO:0000256" key="6">
    <source>
        <dbReference type="ARBA" id="ARBA00023136"/>
    </source>
</evidence>
<reference evidence="13 14" key="2">
    <citation type="journal article" date="2011" name="Stand. Genomic Sci.">
        <title>Complete genome sequence of Paludibacter propionicigenes type strain (WB4).</title>
        <authorList>
            <person name="Gronow S."/>
            <person name="Munk C."/>
            <person name="Lapidus A."/>
            <person name="Nolan M."/>
            <person name="Lucas S."/>
            <person name="Hammon N."/>
            <person name="Deshpande S."/>
            <person name="Cheng J.F."/>
            <person name="Tapia R."/>
            <person name="Han C."/>
            <person name="Goodwin L."/>
            <person name="Pitluck S."/>
            <person name="Liolios K."/>
            <person name="Ivanova N."/>
            <person name="Mavromatis K."/>
            <person name="Mikhailova N."/>
            <person name="Pati A."/>
            <person name="Chen A."/>
            <person name="Palaniappan K."/>
            <person name="Land M."/>
            <person name="Hauser L."/>
            <person name="Chang Y.J."/>
            <person name="Jeffries C.D."/>
            <person name="Brambilla E."/>
            <person name="Rohde M."/>
            <person name="Goker M."/>
            <person name="Detter J.C."/>
            <person name="Woyke T."/>
            <person name="Bristow J."/>
            <person name="Eisen J.A."/>
            <person name="Markowitz V."/>
            <person name="Hugenholtz P."/>
            <person name="Kyrpides N.C."/>
            <person name="Klenk H.P."/>
        </authorList>
    </citation>
    <scope>NUCLEOTIDE SEQUENCE [LARGE SCALE GENOMIC DNA]</scope>
    <source>
        <strain evidence="14">DSM 17365 / JCM 13257 / WB4</strain>
    </source>
</reference>
<dbReference type="Gene3D" id="2.170.130.10">
    <property type="entry name" value="TonB-dependent receptor, plug domain"/>
    <property type="match status" value="1"/>
</dbReference>
<evidence type="ECO:0000256" key="8">
    <source>
        <dbReference type="PROSITE-ProRule" id="PRU01360"/>
    </source>
</evidence>
<keyword evidence="10" id="KW-0732">Signal</keyword>
<feature type="signal peptide" evidence="10">
    <location>
        <begin position="1"/>
        <end position="28"/>
    </location>
</feature>
<dbReference type="KEGG" id="ppn:Palpr_3014"/>
<feature type="domain" description="TonB-dependent receptor-like beta-barrel" evidence="11">
    <location>
        <begin position="475"/>
        <end position="956"/>
    </location>
</feature>
<evidence type="ECO:0000313" key="13">
    <source>
        <dbReference type="EMBL" id="ADQ81142.1"/>
    </source>
</evidence>